<feature type="signal peptide" evidence="1">
    <location>
        <begin position="1"/>
        <end position="15"/>
    </location>
</feature>
<proteinExistence type="predicted"/>
<dbReference type="AlphaFoldDB" id="A0A8S1ER11"/>
<feature type="chain" id="PRO_5035856064" description="Ground-like domain-containing protein" evidence="1">
    <location>
        <begin position="16"/>
        <end position="158"/>
    </location>
</feature>
<evidence type="ECO:0000313" key="3">
    <source>
        <dbReference type="EMBL" id="CAB3406064.1"/>
    </source>
</evidence>
<evidence type="ECO:0000256" key="1">
    <source>
        <dbReference type="SAM" id="SignalP"/>
    </source>
</evidence>
<dbReference type="OrthoDB" id="5856073at2759"/>
<keyword evidence="1" id="KW-0732">Signal</keyword>
<evidence type="ECO:0000313" key="4">
    <source>
        <dbReference type="Proteomes" id="UP000494206"/>
    </source>
</evidence>
<gene>
    <name evidence="3" type="ORF">CBOVIS_LOCUS8187</name>
</gene>
<keyword evidence="4" id="KW-1185">Reference proteome</keyword>
<dbReference type="EMBL" id="CADEPM010000005">
    <property type="protein sequence ID" value="CAB3406064.1"/>
    <property type="molecule type" value="Genomic_DNA"/>
</dbReference>
<name>A0A8S1ER11_9PELO</name>
<feature type="domain" description="Ground-like" evidence="2">
    <location>
        <begin position="82"/>
        <end position="152"/>
    </location>
</feature>
<accession>A0A8S1ER11</accession>
<dbReference type="Pfam" id="PF04155">
    <property type="entry name" value="Ground-like"/>
    <property type="match status" value="1"/>
</dbReference>
<sequence length="158" mass="16145">MRLIAFAILVASTNGFLFPSGGGGGGCGCGCGGGGGGGGGCLPTLGCSVVSFNVPTLKLPPPPTPPCPCPCGGRKKREAGQDPKCTDPELRKIILNGIRSNTKDSRDNIVLSLNEKYQGVRYLVTCLEGENQFSSSASDFCADGTDQQTCIVSKAVDA</sequence>
<comment type="caution">
    <text evidence="3">The sequence shown here is derived from an EMBL/GenBank/DDBJ whole genome shotgun (WGS) entry which is preliminary data.</text>
</comment>
<protein>
    <recommendedName>
        <fullName evidence="2">Ground-like domain-containing protein</fullName>
    </recommendedName>
</protein>
<dbReference type="Proteomes" id="UP000494206">
    <property type="component" value="Unassembled WGS sequence"/>
</dbReference>
<dbReference type="PROSITE" id="PS51257">
    <property type="entry name" value="PROKAR_LIPOPROTEIN"/>
    <property type="match status" value="1"/>
</dbReference>
<organism evidence="3 4">
    <name type="scientific">Caenorhabditis bovis</name>
    <dbReference type="NCBI Taxonomy" id="2654633"/>
    <lineage>
        <taxon>Eukaryota</taxon>
        <taxon>Metazoa</taxon>
        <taxon>Ecdysozoa</taxon>
        <taxon>Nematoda</taxon>
        <taxon>Chromadorea</taxon>
        <taxon>Rhabditida</taxon>
        <taxon>Rhabditina</taxon>
        <taxon>Rhabditomorpha</taxon>
        <taxon>Rhabditoidea</taxon>
        <taxon>Rhabditidae</taxon>
        <taxon>Peloderinae</taxon>
        <taxon>Caenorhabditis</taxon>
    </lineage>
</organism>
<reference evidence="3 4" key="1">
    <citation type="submission" date="2020-04" db="EMBL/GenBank/DDBJ databases">
        <authorList>
            <person name="Laetsch R D."/>
            <person name="Stevens L."/>
            <person name="Kumar S."/>
            <person name="Blaxter L. M."/>
        </authorList>
    </citation>
    <scope>NUCLEOTIDE SEQUENCE [LARGE SCALE GENOMIC DNA]</scope>
</reference>
<dbReference type="InterPro" id="IPR007284">
    <property type="entry name" value="Ground-like_dom"/>
</dbReference>
<evidence type="ECO:0000259" key="2">
    <source>
        <dbReference type="Pfam" id="PF04155"/>
    </source>
</evidence>